<dbReference type="InterPro" id="IPR014729">
    <property type="entry name" value="Rossmann-like_a/b/a_fold"/>
</dbReference>
<dbReference type="GO" id="GO:0016779">
    <property type="term" value="F:nucleotidyltransferase activity"/>
    <property type="evidence" value="ECO:0007669"/>
    <property type="project" value="UniProtKB-UniRule"/>
</dbReference>
<dbReference type="HAMAP" id="MF_03054">
    <property type="entry name" value="CTU2"/>
    <property type="match status" value="1"/>
</dbReference>
<comment type="similarity">
    <text evidence="3">Belongs to the CTU2/NCS2 family.</text>
</comment>
<evidence type="ECO:0000256" key="3">
    <source>
        <dbReference type="HAMAP-Rule" id="MF_03054"/>
    </source>
</evidence>
<dbReference type="EMBL" id="MU004241">
    <property type="protein sequence ID" value="KAF2665198.1"/>
    <property type="molecule type" value="Genomic_DNA"/>
</dbReference>
<dbReference type="InterPro" id="IPR019407">
    <property type="entry name" value="CTU2"/>
</dbReference>
<dbReference type="GO" id="GO:0002143">
    <property type="term" value="P:tRNA wobble position uridine thiolation"/>
    <property type="evidence" value="ECO:0007669"/>
    <property type="project" value="TreeGrafter"/>
</dbReference>
<keyword evidence="1 3" id="KW-0963">Cytoplasm</keyword>
<dbReference type="OrthoDB" id="25129at2759"/>
<evidence type="ECO:0000256" key="2">
    <source>
        <dbReference type="ARBA" id="ARBA00022694"/>
    </source>
</evidence>
<evidence type="ECO:0000256" key="1">
    <source>
        <dbReference type="ARBA" id="ARBA00022490"/>
    </source>
</evidence>
<dbReference type="AlphaFoldDB" id="A0A6A6U242"/>
<name>A0A6A6U242_9PEZI</name>
<comment type="pathway">
    <text evidence="3">tRNA modification; 5-methoxycarbonylmethyl-2-thiouridine-tRNA biosynthesis.</text>
</comment>
<gene>
    <name evidence="3" type="primary">NCS2</name>
    <name evidence="3" type="synonym">CTU2</name>
    <name evidence="4" type="ORF">BT63DRAFT_429127</name>
</gene>
<accession>A0A6A6U242</accession>
<evidence type="ECO:0000313" key="4">
    <source>
        <dbReference type="EMBL" id="KAF2665198.1"/>
    </source>
</evidence>
<dbReference type="PANTHER" id="PTHR20882:SF14">
    <property type="entry name" value="CYTOPLASMIC TRNA 2-THIOLATION PROTEIN 2"/>
    <property type="match status" value="1"/>
</dbReference>
<dbReference type="GO" id="GO:0032447">
    <property type="term" value="P:protein urmylation"/>
    <property type="evidence" value="ECO:0007669"/>
    <property type="project" value="UniProtKB-UniRule"/>
</dbReference>
<protein>
    <recommendedName>
        <fullName evidence="3">Cytoplasmic tRNA 2-thiolation protein 2</fullName>
    </recommendedName>
</protein>
<sequence length="369" mass="41099">MTTNGLSRPCKRCNAHEAALVVRNEPLCRSCFTIYINTKIIKRMEAFRTRNSAEGHRRKLLLPISFGVSSTCLLDVLSRHIKQQQDRNGRPGYSLILLHVTGASLSTSAGEEDKNIEKLKEAYPQHPYFELDLSSVYDSGRSLDQGSQEEAAFKLQRLLDSASSATSRSDIVSVLLTRAIVKFAIAHECEGILWGDSTTKLAEKILAESAKGRGFSLPWQVTDGETPYGINFYFPVREVLKKELLDFAKMTDSRLVDLISDEAFTPAQAPVSSKNTTIDLLMKQYFESVEESYPSIVSNVVRTSTKLQPSVVGLRRCKLCTHPVTKEQLGIESWEGTQDSEKDPSGDKLELCYGCSRTIPESAIPLLPR</sequence>
<evidence type="ECO:0000313" key="5">
    <source>
        <dbReference type="Proteomes" id="UP000799302"/>
    </source>
</evidence>
<proteinExistence type="inferred from homology"/>
<dbReference type="Gene3D" id="3.40.50.620">
    <property type="entry name" value="HUPs"/>
    <property type="match status" value="1"/>
</dbReference>
<dbReference type="GO" id="GO:0016783">
    <property type="term" value="F:sulfurtransferase activity"/>
    <property type="evidence" value="ECO:0007669"/>
    <property type="project" value="TreeGrafter"/>
</dbReference>
<comment type="function">
    <text evidence="3">Plays a central role in 2-thiolation of mcm(5)S(2)U at tRNA wobble positions of tRNA(Lys), tRNA(Glu) and tRNA(Gln). May act by forming a heterodimer with NCS6 that ligates sulfur from thiocarboxylated URM1 onto the uridine of tRNAs at wobble position. Prior mcm(5) tRNA modification by the elongator complex is required for 2-thiolation. May also be involved in protein urmylation.</text>
</comment>
<comment type="subcellular location">
    <subcellularLocation>
        <location evidence="3">Cytoplasm</location>
    </subcellularLocation>
</comment>
<dbReference type="Proteomes" id="UP000799302">
    <property type="component" value="Unassembled WGS sequence"/>
</dbReference>
<keyword evidence="2 3" id="KW-0819">tRNA processing</keyword>
<dbReference type="UniPathway" id="UPA00988"/>
<dbReference type="SUPFAM" id="SSF52402">
    <property type="entry name" value="Adenine nucleotide alpha hydrolases-like"/>
    <property type="match status" value="1"/>
</dbReference>
<keyword evidence="5" id="KW-1185">Reference proteome</keyword>
<dbReference type="GO" id="GO:0000049">
    <property type="term" value="F:tRNA binding"/>
    <property type="evidence" value="ECO:0007669"/>
    <property type="project" value="InterPro"/>
</dbReference>
<reference evidence="4" key="1">
    <citation type="journal article" date="2020" name="Stud. Mycol.">
        <title>101 Dothideomycetes genomes: a test case for predicting lifestyles and emergence of pathogens.</title>
        <authorList>
            <person name="Haridas S."/>
            <person name="Albert R."/>
            <person name="Binder M."/>
            <person name="Bloem J."/>
            <person name="Labutti K."/>
            <person name="Salamov A."/>
            <person name="Andreopoulos B."/>
            <person name="Baker S."/>
            <person name="Barry K."/>
            <person name="Bills G."/>
            <person name="Bluhm B."/>
            <person name="Cannon C."/>
            <person name="Castanera R."/>
            <person name="Culley D."/>
            <person name="Daum C."/>
            <person name="Ezra D."/>
            <person name="Gonzalez J."/>
            <person name="Henrissat B."/>
            <person name="Kuo A."/>
            <person name="Liang C."/>
            <person name="Lipzen A."/>
            <person name="Lutzoni F."/>
            <person name="Magnuson J."/>
            <person name="Mondo S."/>
            <person name="Nolan M."/>
            <person name="Ohm R."/>
            <person name="Pangilinan J."/>
            <person name="Park H.-J."/>
            <person name="Ramirez L."/>
            <person name="Alfaro M."/>
            <person name="Sun H."/>
            <person name="Tritt A."/>
            <person name="Yoshinaga Y."/>
            <person name="Zwiers L.-H."/>
            <person name="Turgeon B."/>
            <person name="Goodwin S."/>
            <person name="Spatafora J."/>
            <person name="Crous P."/>
            <person name="Grigoriev I."/>
        </authorList>
    </citation>
    <scope>NUCLEOTIDE SEQUENCE</scope>
    <source>
        <strain evidence="4">CBS 115976</strain>
    </source>
</reference>
<dbReference type="PANTHER" id="PTHR20882">
    <property type="entry name" value="CYTOPLASMIC TRNA 2-THIOLATION PROTEIN 2"/>
    <property type="match status" value="1"/>
</dbReference>
<dbReference type="GO" id="GO:0005829">
    <property type="term" value="C:cytosol"/>
    <property type="evidence" value="ECO:0007669"/>
    <property type="project" value="TreeGrafter"/>
</dbReference>
<organism evidence="4 5">
    <name type="scientific">Microthyrium microscopicum</name>
    <dbReference type="NCBI Taxonomy" id="703497"/>
    <lineage>
        <taxon>Eukaryota</taxon>
        <taxon>Fungi</taxon>
        <taxon>Dikarya</taxon>
        <taxon>Ascomycota</taxon>
        <taxon>Pezizomycotina</taxon>
        <taxon>Dothideomycetes</taxon>
        <taxon>Dothideomycetes incertae sedis</taxon>
        <taxon>Microthyriales</taxon>
        <taxon>Microthyriaceae</taxon>
        <taxon>Microthyrium</taxon>
    </lineage>
</organism>
<dbReference type="Pfam" id="PF10288">
    <property type="entry name" value="CTU2"/>
    <property type="match status" value="1"/>
</dbReference>